<dbReference type="Pfam" id="PF12889">
    <property type="entry name" value="DUF3829"/>
    <property type="match status" value="1"/>
</dbReference>
<accession>A0A1H1Z106</accession>
<reference evidence="2" key="1">
    <citation type="submission" date="2016-10" db="EMBL/GenBank/DDBJ databases">
        <authorList>
            <person name="Varghese N."/>
            <person name="Submissions S."/>
        </authorList>
    </citation>
    <scope>NUCLEOTIDE SEQUENCE [LARGE SCALE GENOMIC DNA]</scope>
    <source>
        <strain evidence="2">ATCC 23835</strain>
    </source>
</reference>
<name>A0A1H1Z106_9PSED</name>
<gene>
    <name evidence="1" type="ORF">SAMN05216598_4756</name>
</gene>
<dbReference type="AlphaFoldDB" id="A0A1H1Z106"/>
<keyword evidence="2" id="KW-1185">Reference proteome</keyword>
<organism evidence="1 2">
    <name type="scientific">Pseudomonas asplenii</name>
    <dbReference type="NCBI Taxonomy" id="53407"/>
    <lineage>
        <taxon>Bacteria</taxon>
        <taxon>Pseudomonadati</taxon>
        <taxon>Pseudomonadota</taxon>
        <taxon>Gammaproteobacteria</taxon>
        <taxon>Pseudomonadales</taxon>
        <taxon>Pseudomonadaceae</taxon>
        <taxon>Pseudomonas</taxon>
    </lineage>
</organism>
<evidence type="ECO:0000313" key="2">
    <source>
        <dbReference type="Proteomes" id="UP000199524"/>
    </source>
</evidence>
<dbReference type="RefSeq" id="WP_157696407.1">
    <property type="nucleotide sequence ID" value="NZ_LT629777.1"/>
</dbReference>
<evidence type="ECO:0008006" key="3">
    <source>
        <dbReference type="Google" id="ProtNLM"/>
    </source>
</evidence>
<dbReference type="Proteomes" id="UP000199524">
    <property type="component" value="Chromosome I"/>
</dbReference>
<evidence type="ECO:0000313" key="1">
    <source>
        <dbReference type="EMBL" id="SDT27348.1"/>
    </source>
</evidence>
<dbReference type="EMBL" id="LT629777">
    <property type="protein sequence ID" value="SDT27348.1"/>
    <property type="molecule type" value="Genomic_DNA"/>
</dbReference>
<dbReference type="GeneID" id="300209631"/>
<dbReference type="InterPro" id="IPR024291">
    <property type="entry name" value="DUF3829"/>
</dbReference>
<sequence>MDQRWFLTFGVLLITAIYMLFGTEQQQSRFGLWLDRHSNEEVAEANALRPLIKCINVMDVPWRLDRTHQAVSQHDDFPYLQRHDPSAILHDFCKTDIGFKAGQVQGTRQITDAVERYTHSLKYMLERYQALQRDTMPEETQALMRNDKQYASTLQTFLADSNALRQELEAADLALRPRQLKQLEQELGRDMHWHLLNYMLQARLTINRLDTAAQNRQLDLPLLGSATDGLRQVRDAAQAYRNALPANRRNGPAHELWSILEPPAQQYQAALEQLATDWRNRAAPQVLSDDYWNVGHRYDVLLALYNRQADVDF</sequence>
<proteinExistence type="predicted"/>
<protein>
    <recommendedName>
        <fullName evidence="3">DUF3829 domain-containing protein</fullName>
    </recommendedName>
</protein>